<name>A0A6N3AAQ8_EUBLI</name>
<evidence type="ECO:0000313" key="1">
    <source>
        <dbReference type="EMBL" id="VYT87407.1"/>
    </source>
</evidence>
<sequence>MKINYPTPKHRKYIDYMQDICNEQRLSLVLEGSLAAGKAGCFSDIDLILTGNITAGQLEKIISGYGSLAMTNYTEKPKGILILNYTDGISVDLDIRKTVLKEEIAVNHILCNFGFDIGKRVERLGLRMDLVPERPLWYKTLRLIHRCCLKYLTGKIENADGLEREVAEGVEQCCGIRLQRQAIPKSMIEAFNTIDEYFSVEVIIRELFEPLFKEMKEKA</sequence>
<dbReference type="InterPro" id="IPR043519">
    <property type="entry name" value="NT_sf"/>
</dbReference>
<organism evidence="1">
    <name type="scientific">Eubacterium limosum</name>
    <dbReference type="NCBI Taxonomy" id="1736"/>
    <lineage>
        <taxon>Bacteria</taxon>
        <taxon>Bacillati</taxon>
        <taxon>Bacillota</taxon>
        <taxon>Clostridia</taxon>
        <taxon>Eubacteriales</taxon>
        <taxon>Eubacteriaceae</taxon>
        <taxon>Eubacterium</taxon>
    </lineage>
</organism>
<dbReference type="AlphaFoldDB" id="A0A6N3AAQ8"/>
<dbReference type="SUPFAM" id="SSF81301">
    <property type="entry name" value="Nucleotidyltransferase"/>
    <property type="match status" value="1"/>
</dbReference>
<reference evidence="1" key="1">
    <citation type="submission" date="2019-11" db="EMBL/GenBank/DDBJ databases">
        <authorList>
            <person name="Feng L."/>
        </authorList>
    </citation>
    <scope>NUCLEOTIDE SEQUENCE</scope>
    <source>
        <strain evidence="1">ElimosumLFYP34</strain>
    </source>
</reference>
<gene>
    <name evidence="1" type="ORF">ELLFYP34_02125</name>
</gene>
<accession>A0A6N3AAQ8</accession>
<proteinExistence type="predicted"/>
<protein>
    <submittedName>
        <fullName evidence="1">Uncharacterized protein</fullName>
    </submittedName>
</protein>
<dbReference type="EMBL" id="CACRTR010000004">
    <property type="protein sequence ID" value="VYT87407.1"/>
    <property type="molecule type" value="Genomic_DNA"/>
</dbReference>